<dbReference type="EMBL" id="BSXW01001026">
    <property type="protein sequence ID" value="GMF32934.1"/>
    <property type="molecule type" value="Genomic_DNA"/>
</dbReference>
<evidence type="ECO:0000256" key="1">
    <source>
        <dbReference type="SAM" id="MobiDB-lite"/>
    </source>
</evidence>
<keyword evidence="3" id="KW-1185">Reference proteome</keyword>
<gene>
    <name evidence="2" type="ORF">Plil01_001406000</name>
</gene>
<proteinExistence type="predicted"/>
<feature type="region of interest" description="Disordered" evidence="1">
    <location>
        <begin position="1"/>
        <end position="25"/>
    </location>
</feature>
<protein>
    <submittedName>
        <fullName evidence="2">Unnamed protein product</fullName>
    </submittedName>
</protein>
<name>A0A9W6X796_9STRA</name>
<organism evidence="2 3">
    <name type="scientific">Phytophthora lilii</name>
    <dbReference type="NCBI Taxonomy" id="2077276"/>
    <lineage>
        <taxon>Eukaryota</taxon>
        <taxon>Sar</taxon>
        <taxon>Stramenopiles</taxon>
        <taxon>Oomycota</taxon>
        <taxon>Peronosporomycetes</taxon>
        <taxon>Peronosporales</taxon>
        <taxon>Peronosporaceae</taxon>
        <taxon>Phytophthora</taxon>
    </lineage>
</organism>
<reference evidence="2" key="1">
    <citation type="submission" date="2023-04" db="EMBL/GenBank/DDBJ databases">
        <title>Phytophthora lilii NBRC 32176.</title>
        <authorList>
            <person name="Ichikawa N."/>
            <person name="Sato H."/>
            <person name="Tonouchi N."/>
        </authorList>
    </citation>
    <scope>NUCLEOTIDE SEQUENCE</scope>
    <source>
        <strain evidence="2">NBRC 32176</strain>
    </source>
</reference>
<dbReference type="Proteomes" id="UP001165083">
    <property type="component" value="Unassembled WGS sequence"/>
</dbReference>
<evidence type="ECO:0000313" key="3">
    <source>
        <dbReference type="Proteomes" id="UP001165083"/>
    </source>
</evidence>
<comment type="caution">
    <text evidence="2">The sequence shown here is derived from an EMBL/GenBank/DDBJ whole genome shotgun (WGS) entry which is preliminary data.</text>
</comment>
<evidence type="ECO:0000313" key="2">
    <source>
        <dbReference type="EMBL" id="GMF32934.1"/>
    </source>
</evidence>
<accession>A0A9W6X796</accession>
<dbReference type="AlphaFoldDB" id="A0A9W6X796"/>
<sequence>MSVEFAELPTRHTSSQDTKAERIPTAMLPIRDHGAQYHRDADEDRSNRSCILRYQYFDKREEKGRTKCHD</sequence>